<accession>A0A9D1HMC4</accession>
<dbReference type="Pfam" id="PF20316">
    <property type="entry name" value="DUF6612"/>
    <property type="match status" value="1"/>
</dbReference>
<evidence type="ECO:0000313" key="2">
    <source>
        <dbReference type="Proteomes" id="UP000824175"/>
    </source>
</evidence>
<dbReference type="InterPro" id="IPR046720">
    <property type="entry name" value="DUF6612"/>
</dbReference>
<reference evidence="1" key="1">
    <citation type="submission" date="2020-10" db="EMBL/GenBank/DDBJ databases">
        <authorList>
            <person name="Gilroy R."/>
        </authorList>
    </citation>
    <scope>NUCLEOTIDE SEQUENCE</scope>
    <source>
        <strain evidence="1">CHK195-11698</strain>
    </source>
</reference>
<proteinExistence type="predicted"/>
<evidence type="ECO:0008006" key="3">
    <source>
        <dbReference type="Google" id="ProtNLM"/>
    </source>
</evidence>
<comment type="caution">
    <text evidence="1">The sequence shown here is derived from an EMBL/GenBank/DDBJ whole genome shotgun (WGS) entry which is preliminary data.</text>
</comment>
<name>A0A9D1HMC4_9FIRM</name>
<protein>
    <recommendedName>
        <fullName evidence="3">Lipoprotein</fullName>
    </recommendedName>
</protein>
<sequence length="401" mass="43858">MLKSNHHGHWMLCGVLMLGLLCGCSQDKVNLDDLMADAKTALQDVDSANMQFVMDMDMNIEASGYELPMTMNMSMDGDMQKDPAGMDMQMEVSVSMLGQEESMDGQMYVVEEDGQTVTYTQTSESQSWVREVGAQANFDEIITPDFLSNFDEETLKLESTDEKINDKEVYLITGKMSSDVFDEAMPDVGSDILDSSGVFDDTSSTDVQIDGEVYLYKDSKLPAQIKLDLTDGFDELLTASLQESLGSEASCSINRFEMSMTFDQYNEISEITVPDEVINTLSAPMTIKCSGVLSGMDTDVNLSFDGNDQLLGLEMIMSMDMGDAQTAAALLGQEETLKDSLGVGDDTFVQITTEGSRATITLNMDTDAMRNSALFGDVDLTAPKDEMVTSMEVDAGLVCLE</sequence>
<organism evidence="1 2">
    <name type="scientific">Candidatus Fimiplasma intestinipullorum</name>
    <dbReference type="NCBI Taxonomy" id="2840825"/>
    <lineage>
        <taxon>Bacteria</taxon>
        <taxon>Bacillati</taxon>
        <taxon>Bacillota</taxon>
        <taxon>Clostridia</taxon>
        <taxon>Eubacteriales</taxon>
        <taxon>Candidatus Fimiplasma</taxon>
    </lineage>
</organism>
<reference evidence="1" key="2">
    <citation type="journal article" date="2021" name="PeerJ">
        <title>Extensive microbial diversity within the chicken gut microbiome revealed by metagenomics and culture.</title>
        <authorList>
            <person name="Gilroy R."/>
            <person name="Ravi A."/>
            <person name="Getino M."/>
            <person name="Pursley I."/>
            <person name="Horton D.L."/>
            <person name="Alikhan N.F."/>
            <person name="Baker D."/>
            <person name="Gharbi K."/>
            <person name="Hall N."/>
            <person name="Watson M."/>
            <person name="Adriaenssens E.M."/>
            <person name="Foster-Nyarko E."/>
            <person name="Jarju S."/>
            <person name="Secka A."/>
            <person name="Antonio M."/>
            <person name="Oren A."/>
            <person name="Chaudhuri R.R."/>
            <person name="La Ragione R."/>
            <person name="Hildebrand F."/>
            <person name="Pallen M.J."/>
        </authorList>
    </citation>
    <scope>NUCLEOTIDE SEQUENCE</scope>
    <source>
        <strain evidence="1">CHK195-11698</strain>
    </source>
</reference>
<dbReference type="PROSITE" id="PS51257">
    <property type="entry name" value="PROKAR_LIPOPROTEIN"/>
    <property type="match status" value="1"/>
</dbReference>
<dbReference type="EMBL" id="DVMJ01000039">
    <property type="protein sequence ID" value="HIU13325.1"/>
    <property type="molecule type" value="Genomic_DNA"/>
</dbReference>
<dbReference type="AlphaFoldDB" id="A0A9D1HMC4"/>
<dbReference type="Proteomes" id="UP000824175">
    <property type="component" value="Unassembled WGS sequence"/>
</dbReference>
<dbReference type="Gene3D" id="2.50.20.20">
    <property type="match status" value="1"/>
</dbReference>
<evidence type="ECO:0000313" key="1">
    <source>
        <dbReference type="EMBL" id="HIU13325.1"/>
    </source>
</evidence>
<gene>
    <name evidence="1" type="ORF">IAD15_04575</name>
</gene>